<dbReference type="Gene3D" id="1.20.120.1080">
    <property type="match status" value="1"/>
</dbReference>
<comment type="caution">
    <text evidence="7">The sequence shown here is derived from an EMBL/GenBank/DDBJ whole genome shotgun (WGS) entry which is preliminary data.</text>
</comment>
<dbReference type="Pfam" id="PF04408">
    <property type="entry name" value="WHD_HA2"/>
    <property type="match status" value="1"/>
</dbReference>
<dbReference type="InterPro" id="IPR010225">
    <property type="entry name" value="HrpB"/>
</dbReference>
<dbReference type="InterPro" id="IPR048333">
    <property type="entry name" value="HA2_WH"/>
</dbReference>
<dbReference type="PROSITE" id="PS51194">
    <property type="entry name" value="HELICASE_CTER"/>
    <property type="match status" value="1"/>
</dbReference>
<dbReference type="Pfam" id="PF24473">
    <property type="entry name" value="CON_HrpB"/>
    <property type="match status" value="1"/>
</dbReference>
<dbReference type="PANTHER" id="PTHR43519">
    <property type="entry name" value="ATP-DEPENDENT RNA HELICASE HRPB"/>
    <property type="match status" value="1"/>
</dbReference>
<proteinExistence type="predicted"/>
<dbReference type="InterPro" id="IPR014001">
    <property type="entry name" value="Helicase_ATP-bd"/>
</dbReference>
<evidence type="ECO:0000313" key="7">
    <source>
        <dbReference type="EMBL" id="MEY6433134.1"/>
    </source>
</evidence>
<dbReference type="SMART" id="SM00847">
    <property type="entry name" value="HA2"/>
    <property type="match status" value="1"/>
</dbReference>
<dbReference type="CDD" id="cd18791">
    <property type="entry name" value="SF2_C_RHA"/>
    <property type="match status" value="1"/>
</dbReference>
<dbReference type="EMBL" id="JBDKXB010000016">
    <property type="protein sequence ID" value="MEY6433134.1"/>
    <property type="molecule type" value="Genomic_DNA"/>
</dbReference>
<evidence type="ECO:0000256" key="4">
    <source>
        <dbReference type="ARBA" id="ARBA00022840"/>
    </source>
</evidence>
<organism evidence="7 8">
    <name type="scientific">Thioalkalicoccus limnaeus</name>
    <dbReference type="NCBI Taxonomy" id="120681"/>
    <lineage>
        <taxon>Bacteria</taxon>
        <taxon>Pseudomonadati</taxon>
        <taxon>Pseudomonadota</taxon>
        <taxon>Gammaproteobacteria</taxon>
        <taxon>Chromatiales</taxon>
        <taxon>Chromatiaceae</taxon>
        <taxon>Thioalkalicoccus</taxon>
    </lineage>
</organism>
<keyword evidence="2 7" id="KW-0378">Hydrolase</keyword>
<dbReference type="InterPro" id="IPR007502">
    <property type="entry name" value="Helicase-assoc_dom"/>
</dbReference>
<gene>
    <name evidence="7" type="primary">hrpB</name>
    <name evidence="7" type="ORF">ABC977_12050</name>
</gene>
<dbReference type="SMART" id="SM00490">
    <property type="entry name" value="HELICc"/>
    <property type="match status" value="1"/>
</dbReference>
<dbReference type="InterPro" id="IPR056329">
    <property type="entry name" value="CON_HrpB"/>
</dbReference>
<dbReference type="Pfam" id="PF00270">
    <property type="entry name" value="DEAD"/>
    <property type="match status" value="1"/>
</dbReference>
<protein>
    <submittedName>
        <fullName evidence="7">ATP-dependent helicase HrpB</fullName>
        <ecNumber evidence="7">3.6.4.13</ecNumber>
    </submittedName>
</protein>
<dbReference type="Pfam" id="PF08482">
    <property type="entry name" value="HrpB_C"/>
    <property type="match status" value="1"/>
</dbReference>
<dbReference type="PANTHER" id="PTHR43519:SF1">
    <property type="entry name" value="ATP-DEPENDENT RNA HELICASE HRPB"/>
    <property type="match status" value="1"/>
</dbReference>
<feature type="domain" description="Helicase C-terminal" evidence="6">
    <location>
        <begin position="201"/>
        <end position="374"/>
    </location>
</feature>
<keyword evidence="3 7" id="KW-0347">Helicase</keyword>
<evidence type="ECO:0000259" key="6">
    <source>
        <dbReference type="PROSITE" id="PS51194"/>
    </source>
</evidence>
<accession>A0ABV4BH72</accession>
<dbReference type="Pfam" id="PF00271">
    <property type="entry name" value="Helicase_C"/>
    <property type="match status" value="1"/>
</dbReference>
<dbReference type="InterPro" id="IPR027417">
    <property type="entry name" value="P-loop_NTPase"/>
</dbReference>
<dbReference type="InterPro" id="IPR013689">
    <property type="entry name" value="RNA_helicase_ATP-dep_HrpB_C"/>
</dbReference>
<keyword evidence="4" id="KW-0067">ATP-binding</keyword>
<dbReference type="Proteomes" id="UP001564408">
    <property type="component" value="Unassembled WGS sequence"/>
</dbReference>
<dbReference type="InterPro" id="IPR001650">
    <property type="entry name" value="Helicase_C-like"/>
</dbReference>
<dbReference type="NCBIfam" id="TIGR01970">
    <property type="entry name" value="DEAH_box_HrpB"/>
    <property type="match status" value="1"/>
</dbReference>
<evidence type="ECO:0000256" key="1">
    <source>
        <dbReference type="ARBA" id="ARBA00022741"/>
    </source>
</evidence>
<dbReference type="SMART" id="SM00487">
    <property type="entry name" value="DEXDc"/>
    <property type="match status" value="1"/>
</dbReference>
<dbReference type="GO" id="GO:0016787">
    <property type="term" value="F:hydrolase activity"/>
    <property type="evidence" value="ECO:0007669"/>
    <property type="project" value="UniProtKB-KW"/>
</dbReference>
<dbReference type="RefSeq" id="WP_369667521.1">
    <property type="nucleotide sequence ID" value="NZ_JBDKXB010000016.1"/>
</dbReference>
<feature type="domain" description="Helicase ATP-binding" evidence="5">
    <location>
        <begin position="19"/>
        <end position="166"/>
    </location>
</feature>
<dbReference type="SUPFAM" id="SSF52540">
    <property type="entry name" value="P-loop containing nucleoside triphosphate hydrolases"/>
    <property type="match status" value="1"/>
</dbReference>
<keyword evidence="1" id="KW-0547">Nucleotide-binding</keyword>
<evidence type="ECO:0000256" key="3">
    <source>
        <dbReference type="ARBA" id="ARBA00022806"/>
    </source>
</evidence>
<evidence type="ECO:0000259" key="5">
    <source>
        <dbReference type="PROSITE" id="PS51192"/>
    </source>
</evidence>
<dbReference type="Gene3D" id="3.40.50.300">
    <property type="entry name" value="P-loop containing nucleotide triphosphate hydrolases"/>
    <property type="match status" value="2"/>
</dbReference>
<dbReference type="PIRSF" id="PIRSF005496">
    <property type="entry name" value="ATP_hel_hrpB"/>
    <property type="match status" value="1"/>
</dbReference>
<sequence length="844" mass="92576">MRSTPTLPPLPIDACLTPLVEALAAGHAVLTAPPGSGKTTKVPLVLLEADWLAGRTILLLEPRRPATRMAAARMADLLGEAVGDSIGYQIRFERRVGPRTRIQVLTEGVLIRRIQEDPALDDVGLVIFDEFHERTLAADLALALTLDTWSALRPDLRLLIMSATLDAQAMARRLGAAPVIEGQGRSYPVAIHYRGRSRVRDLAATVVACIRRALDEQSGDLLVFLPGVGEIERVRAALSPGLGPNLELLPLHGNLSGSDQDRALRPGPSGRRRILLATDIAETSVTIDGVTTVIDSGLTRKPRFDPGSGLTRLVTEPISLASATQRAGRAGRQGPGTCYRLWSQDQEIGRPAQRPAEILQADLAPLALELALWGEQDPARLSWLDPPPGAAWHQAIALLRDLEALTPEGRLTPLGRRLANWPVHPRLARLLAAAPSPAARDLAADLAALLSDRDPFIATPDQMTSADLGLRLQALDDQRAGRPTPGLDRHRLRAAARLSAALRRSTRVSVDSETPAPTWLQEPGALLALAYPDRVAQRRGSDEHRYRLAAGPGVQLARSDPLTRARYLVVAELDAAGQDGRIRLALPISEEALREVLAARITTREQLEWDPAREAVAARRETRLGELVLAAQPLPVPDDDRVRALLVEQAATRFDQAFDWNDPARQLQARVALMRRLEPESGWPDLSDEALLATLPDWLGPWLPGLTRLADLRALRLAELLEARLDWPLRQRLADEAPTSFTMPTGHRRRLDYASGPVPTLAVPLQELFGARQTPTIARGRLPIRLQLLSPARRPVQVTQDLAGFWARAYPEVRKELRGRYPKHHWPEDPLTAEPVAGVIRRRR</sequence>
<name>A0ABV4BH72_9GAMM</name>
<dbReference type="EC" id="3.6.4.13" evidence="7"/>
<evidence type="ECO:0000256" key="2">
    <source>
        <dbReference type="ARBA" id="ARBA00022801"/>
    </source>
</evidence>
<keyword evidence="8" id="KW-1185">Reference proteome</keyword>
<dbReference type="PROSITE" id="PS51192">
    <property type="entry name" value="HELICASE_ATP_BIND_1"/>
    <property type="match status" value="1"/>
</dbReference>
<evidence type="ECO:0000313" key="8">
    <source>
        <dbReference type="Proteomes" id="UP001564408"/>
    </source>
</evidence>
<dbReference type="GO" id="GO:0003724">
    <property type="term" value="F:RNA helicase activity"/>
    <property type="evidence" value="ECO:0007669"/>
    <property type="project" value="UniProtKB-EC"/>
</dbReference>
<reference evidence="7 8" key="1">
    <citation type="submission" date="2024-05" db="EMBL/GenBank/DDBJ databases">
        <title>Genome Sequence and Characterization of the New Strain Purple Sulfur Bacterium of Genus Thioalkalicoccus.</title>
        <authorList>
            <person name="Bryantseva I.A."/>
            <person name="Kyndt J.A."/>
            <person name="Imhoff J.F."/>
        </authorList>
    </citation>
    <scope>NUCLEOTIDE SEQUENCE [LARGE SCALE GENOMIC DNA]</scope>
    <source>
        <strain evidence="7 8">Um2</strain>
    </source>
</reference>
<dbReference type="InterPro" id="IPR011545">
    <property type="entry name" value="DEAD/DEAH_box_helicase_dom"/>
</dbReference>